<reference evidence="12" key="1">
    <citation type="submission" date="2011-02" db="EMBL/GenBank/DDBJ databases">
        <title>The Genome Sequence of Capsaspora owczarzaki ATCC 30864.</title>
        <authorList>
            <person name="Russ C."/>
            <person name="Cuomo C."/>
            <person name="Burger G."/>
            <person name="Gray M.W."/>
            <person name="Holland P.W.H."/>
            <person name="King N."/>
            <person name="Lang F.B.F."/>
            <person name="Roger A.J."/>
            <person name="Ruiz-Trillo I."/>
            <person name="Young S.K."/>
            <person name="Zeng Q."/>
            <person name="Gargeya S."/>
            <person name="Alvarado L."/>
            <person name="Berlin A."/>
            <person name="Chapman S.B."/>
            <person name="Chen Z."/>
            <person name="Freedman E."/>
            <person name="Gellesch M."/>
            <person name="Goldberg J."/>
            <person name="Griggs A."/>
            <person name="Gujja S."/>
            <person name="Heilman E."/>
            <person name="Heiman D."/>
            <person name="Howarth C."/>
            <person name="Mehta T."/>
            <person name="Neiman D."/>
            <person name="Pearson M."/>
            <person name="Roberts A."/>
            <person name="Saif S."/>
            <person name="Shea T."/>
            <person name="Shenoy N."/>
            <person name="Sisk P."/>
            <person name="Stolte C."/>
            <person name="Sykes S."/>
            <person name="White J."/>
            <person name="Yandava C."/>
            <person name="Haas B."/>
            <person name="Nusbaum C."/>
            <person name="Birren B."/>
        </authorList>
    </citation>
    <scope>NUCLEOTIDE SEQUENCE</scope>
    <source>
        <strain evidence="12">ATCC 30864</strain>
    </source>
</reference>
<keyword evidence="1" id="KW-0343">GTPase activation</keyword>
<dbReference type="InterPro" id="IPR001849">
    <property type="entry name" value="PH_domain"/>
</dbReference>
<dbReference type="Gene3D" id="1.25.40.20">
    <property type="entry name" value="Ankyrin repeat-containing domain"/>
    <property type="match status" value="1"/>
</dbReference>
<dbReference type="InParanoid" id="A0A0D2WPK0"/>
<evidence type="ECO:0000256" key="8">
    <source>
        <dbReference type="SAM" id="MobiDB-lite"/>
    </source>
</evidence>
<dbReference type="Gene3D" id="2.30.29.30">
    <property type="entry name" value="Pleckstrin-homology domain (PH domain)/Phosphotyrosine-binding domain (PTB)"/>
    <property type="match status" value="2"/>
</dbReference>
<dbReference type="Pfam" id="PF00169">
    <property type="entry name" value="PH"/>
    <property type="match status" value="1"/>
</dbReference>
<evidence type="ECO:0000256" key="5">
    <source>
        <dbReference type="PROSITE-ProRule" id="PRU00023"/>
    </source>
</evidence>
<dbReference type="PANTHER" id="PTHR23180">
    <property type="entry name" value="CENTAURIN/ARF"/>
    <property type="match status" value="1"/>
</dbReference>
<keyword evidence="12" id="KW-1185">Reference proteome</keyword>
<organism evidence="11 12">
    <name type="scientific">Capsaspora owczarzaki (strain ATCC 30864)</name>
    <dbReference type="NCBI Taxonomy" id="595528"/>
    <lineage>
        <taxon>Eukaryota</taxon>
        <taxon>Filasterea</taxon>
        <taxon>Capsaspora</taxon>
    </lineage>
</organism>
<feature type="domain" description="PH" evidence="9">
    <location>
        <begin position="854"/>
        <end position="959"/>
    </location>
</feature>
<dbReference type="Pfam" id="PF16746">
    <property type="entry name" value="BAR_3"/>
    <property type="match status" value="1"/>
</dbReference>
<evidence type="ECO:0000256" key="1">
    <source>
        <dbReference type="ARBA" id="ARBA00022468"/>
    </source>
</evidence>
<dbReference type="PROSITE" id="PS50115">
    <property type="entry name" value="ARFGAP"/>
    <property type="match status" value="1"/>
</dbReference>
<dbReference type="EMBL" id="KE346365">
    <property type="protein sequence ID" value="KJE93350.1"/>
    <property type="molecule type" value="Genomic_DNA"/>
</dbReference>
<name>A0A0D2WPK0_CAPO3</name>
<dbReference type="InterPro" id="IPR037278">
    <property type="entry name" value="ARFGAP/RecO"/>
</dbReference>
<keyword evidence="7" id="KW-0175">Coiled coil</keyword>
<evidence type="ECO:0000256" key="3">
    <source>
        <dbReference type="ARBA" id="ARBA00022771"/>
    </source>
</evidence>
<dbReference type="AlphaFoldDB" id="A0A0D2WPK0"/>
<dbReference type="SUPFAM" id="SSF57863">
    <property type="entry name" value="ArfGap/RecO-like zinc finger"/>
    <property type="match status" value="1"/>
</dbReference>
<dbReference type="Proteomes" id="UP000008743">
    <property type="component" value="Unassembled WGS sequence"/>
</dbReference>
<dbReference type="PRINTS" id="PR00405">
    <property type="entry name" value="REVINTRACTNG"/>
</dbReference>
<feature type="domain" description="PH" evidence="9">
    <location>
        <begin position="291"/>
        <end position="593"/>
    </location>
</feature>
<dbReference type="RefSeq" id="XP_004347977.2">
    <property type="nucleotide sequence ID" value="XM_004347927.2"/>
</dbReference>
<evidence type="ECO:0000313" key="12">
    <source>
        <dbReference type="Proteomes" id="UP000008743"/>
    </source>
</evidence>
<evidence type="ECO:0000256" key="4">
    <source>
        <dbReference type="ARBA" id="ARBA00022833"/>
    </source>
</evidence>
<dbReference type="PROSITE" id="PS50088">
    <property type="entry name" value="ANK_REPEAT"/>
    <property type="match status" value="1"/>
</dbReference>
<dbReference type="InterPro" id="IPR001164">
    <property type="entry name" value="ArfGAP_dom"/>
</dbReference>
<dbReference type="Gene3D" id="1.10.220.150">
    <property type="entry name" value="Arf GTPase activating protein"/>
    <property type="match status" value="1"/>
</dbReference>
<dbReference type="PROSITE" id="PS50003">
    <property type="entry name" value="PH_DOMAIN"/>
    <property type="match status" value="2"/>
</dbReference>
<dbReference type="InterPro" id="IPR011993">
    <property type="entry name" value="PH-like_dom_sf"/>
</dbReference>
<dbReference type="eggNOG" id="KOG0521">
    <property type="taxonomic scope" value="Eukaryota"/>
</dbReference>
<dbReference type="FunFam" id="1.10.220.150:FF:000009">
    <property type="entry name" value="stromal membrane-associated protein 1 isoform X1"/>
    <property type="match status" value="1"/>
</dbReference>
<dbReference type="InterPro" id="IPR045258">
    <property type="entry name" value="ACAP1/2/3-like"/>
</dbReference>
<dbReference type="InterPro" id="IPR004148">
    <property type="entry name" value="BAR_dom"/>
</dbReference>
<evidence type="ECO:0000259" key="9">
    <source>
        <dbReference type="PROSITE" id="PS50003"/>
    </source>
</evidence>
<sequence length="984" mass="106610">MRPPPSALPVPAWNVALLDYDECNKDTPAYRTALRGCEIRIDTARRHLERVKQATADCCEQVAAYNEAQHKLAKLAADAPVFSKNSDAPSEVASTISAVSEMFTRLHALRFTLMEEMRGLIHAPAEDFVTNEARIAREHKDQLKVTAGELDVAIDRHGGFSKSQMDKKVESFQEVSNRMWQLREMSTVESLEYTEDVNRMGRHQQTLSYDALVNYLNCQLRYFKGGLALIEGIQNELTQLETVSAQLRQKEAAELSAADRQLQRIRTQELSRIKRQRTRPEGVPIKFETTDALIWGELFKREVLKDGKEVWLRRYFSIDNGLLVYRTRPRVSGQGKEGKAEFARQRTSSMLRQTAAATAAARVTGGLTGVSSSRVSGAFSDGEESGQGSPPGTPGLRAGPADFTPDSAACSPNIIIPGASEASPIGEEDSFSSSPPVSSLYLQAVPNRRMANSRSEGNVIATSPPSSGAITPRKSLSRHESMHRHDSVDPPAPSLDLYEGAINPPAAIILPGAANPGTSSPAIVPLTADPLLPLEIDSPVLISNMSLCSVRPAAHKDRMHVFEVITPSEKTFLQADSDDEVAEWIAVLQNAIAASLEVETIPSAQRDAGAAKALMQQIRGVPGNGHCADCGRADPDWASINLGILICIECSGVHRRMGVHITKVRSLTLDKWGSGLLRMMASVGNQLANSVFEARLAGQGVTRPATDAPSAVREEFIRSKYEHKRFCHKNVLALRAANPATDLETASTPQQIDEALHDAAAVGDLRWALHAIALGGSPQYARDLKGSATCLHAAAIGNFTALAHLLVQNGADVRLPDSTGATSASIMKSLEEYAPELLKGTNDKQAPTGKPTPGITFAGYLKKQGENKKGWQKRYLVLRDSILYFFKSSKDIKDSSRPDWHAKASRKVIVPSYDVSANDGANTQFSFKLTHAGMRTYCFAASSSQELDAWLKALKLAATADSLATVSAAASASTAVDADSDDDE</sequence>
<feature type="domain" description="Arf-GAP" evidence="10">
    <location>
        <begin position="612"/>
        <end position="738"/>
    </location>
</feature>
<dbReference type="PhylomeDB" id="A0A0D2WPK0"/>
<keyword evidence="2" id="KW-0479">Metal-binding</keyword>
<dbReference type="GO" id="GO:0008270">
    <property type="term" value="F:zinc ion binding"/>
    <property type="evidence" value="ECO:0007669"/>
    <property type="project" value="UniProtKB-KW"/>
</dbReference>
<gene>
    <name evidence="11" type="ORF">CAOG_004152</name>
</gene>
<feature type="region of interest" description="Disordered" evidence="8">
    <location>
        <begin position="455"/>
        <end position="490"/>
    </location>
</feature>
<evidence type="ECO:0000313" key="11">
    <source>
        <dbReference type="EMBL" id="KJE93350.1"/>
    </source>
</evidence>
<feature type="repeat" description="ANK" evidence="5">
    <location>
        <begin position="786"/>
        <end position="818"/>
    </location>
</feature>
<feature type="compositionally biased region" description="Polar residues" evidence="8">
    <location>
        <begin position="455"/>
        <end position="469"/>
    </location>
</feature>
<keyword evidence="4" id="KW-0862">Zinc</keyword>
<dbReference type="SUPFAM" id="SSF50729">
    <property type="entry name" value="PH domain-like"/>
    <property type="match status" value="2"/>
</dbReference>
<dbReference type="GO" id="GO:0005096">
    <property type="term" value="F:GTPase activator activity"/>
    <property type="evidence" value="ECO:0007669"/>
    <property type="project" value="UniProtKB-KW"/>
</dbReference>
<dbReference type="InterPro" id="IPR027267">
    <property type="entry name" value="AH/BAR_dom_sf"/>
</dbReference>
<feature type="coiled-coil region" evidence="7">
    <location>
        <begin position="230"/>
        <end position="268"/>
    </location>
</feature>
<protein>
    <submittedName>
        <fullName evidence="11">Uncharacterized protein</fullName>
    </submittedName>
</protein>
<dbReference type="Pfam" id="PF01412">
    <property type="entry name" value="ArfGap"/>
    <property type="match status" value="1"/>
</dbReference>
<dbReference type="SMART" id="SM00105">
    <property type="entry name" value="ArfGap"/>
    <property type="match status" value="1"/>
</dbReference>
<dbReference type="GO" id="GO:0005737">
    <property type="term" value="C:cytoplasm"/>
    <property type="evidence" value="ECO:0007669"/>
    <property type="project" value="InterPro"/>
</dbReference>
<dbReference type="CDD" id="cd08204">
    <property type="entry name" value="ArfGap"/>
    <property type="match status" value="1"/>
</dbReference>
<dbReference type="SMART" id="SM00233">
    <property type="entry name" value="PH"/>
    <property type="match status" value="2"/>
</dbReference>
<feature type="region of interest" description="Disordered" evidence="8">
    <location>
        <begin position="374"/>
        <end position="436"/>
    </location>
</feature>
<dbReference type="InterPro" id="IPR036770">
    <property type="entry name" value="Ankyrin_rpt-contain_sf"/>
</dbReference>
<dbReference type="SUPFAM" id="SSF48403">
    <property type="entry name" value="Ankyrin repeat"/>
    <property type="match status" value="1"/>
</dbReference>
<evidence type="ECO:0000256" key="2">
    <source>
        <dbReference type="ARBA" id="ARBA00022723"/>
    </source>
</evidence>
<dbReference type="Gene3D" id="1.20.1270.60">
    <property type="entry name" value="Arfaptin homology (AH) domain/BAR domain"/>
    <property type="match status" value="1"/>
</dbReference>
<evidence type="ECO:0000256" key="7">
    <source>
        <dbReference type="SAM" id="Coils"/>
    </source>
</evidence>
<evidence type="ECO:0000256" key="6">
    <source>
        <dbReference type="PROSITE-ProRule" id="PRU00288"/>
    </source>
</evidence>
<evidence type="ECO:0000259" key="10">
    <source>
        <dbReference type="PROSITE" id="PS50115"/>
    </source>
</evidence>
<feature type="compositionally biased region" description="Basic and acidic residues" evidence="8">
    <location>
        <begin position="477"/>
        <end position="488"/>
    </location>
</feature>
<dbReference type="PANTHER" id="PTHR23180:SF160">
    <property type="entry name" value="ADP-RIBOSYLATION FACTOR GTPASE-ACTIVATING PROTEIN EFFECTOR PROTEIN 1"/>
    <property type="match status" value="1"/>
</dbReference>
<dbReference type="STRING" id="595528.A0A0D2WPK0"/>
<accession>A0A0D2WPK0</accession>
<keyword evidence="3 6" id="KW-0863">Zinc-finger</keyword>
<dbReference type="SUPFAM" id="SSF103657">
    <property type="entry name" value="BAR/IMD domain-like"/>
    <property type="match status" value="1"/>
</dbReference>
<dbReference type="InterPro" id="IPR038508">
    <property type="entry name" value="ArfGAP_dom_sf"/>
</dbReference>
<dbReference type="OrthoDB" id="10070851at2759"/>
<proteinExistence type="predicted"/>
<dbReference type="InterPro" id="IPR002110">
    <property type="entry name" value="Ankyrin_rpt"/>
</dbReference>
<keyword evidence="5" id="KW-0040">ANK repeat</keyword>